<dbReference type="Gene3D" id="3.50.50.60">
    <property type="entry name" value="FAD/NAD(P)-binding domain"/>
    <property type="match status" value="1"/>
</dbReference>
<dbReference type="Gene3D" id="1.10.8.870">
    <property type="entry name" value="Alpha-glycerophosphate oxidase, cap domain"/>
    <property type="match status" value="1"/>
</dbReference>
<evidence type="ECO:0000256" key="3">
    <source>
        <dbReference type="ARBA" id="ARBA00022630"/>
    </source>
</evidence>
<dbReference type="InterPro" id="IPR038299">
    <property type="entry name" value="DAO_C_sf"/>
</dbReference>
<dbReference type="Gene3D" id="6.10.250.1890">
    <property type="match status" value="1"/>
</dbReference>
<keyword evidence="4" id="KW-0274">FAD</keyword>
<dbReference type="InterPro" id="IPR000447">
    <property type="entry name" value="G3P_DH_FAD-dep"/>
</dbReference>
<dbReference type="NCBIfam" id="NF008899">
    <property type="entry name" value="PRK12266.1"/>
    <property type="match status" value="1"/>
</dbReference>
<protein>
    <recommendedName>
        <fullName evidence="6">Glycerol-3-phosphate dehydrogenase</fullName>
        <ecNumber evidence="6">1.1.5.3</ecNumber>
    </recommendedName>
</protein>
<dbReference type="NCBIfam" id="NF009906">
    <property type="entry name" value="PRK13369.1"/>
    <property type="match status" value="1"/>
</dbReference>
<proteinExistence type="inferred from homology"/>
<dbReference type="FunCoup" id="A0A2G4YNS7">
    <property type="interactions" value="403"/>
</dbReference>
<dbReference type="InterPro" id="IPR036188">
    <property type="entry name" value="FAD/NAD-bd_sf"/>
</dbReference>
<dbReference type="SUPFAM" id="SSF54373">
    <property type="entry name" value="FAD-linked reductases, C-terminal domain"/>
    <property type="match status" value="1"/>
</dbReference>
<keyword evidence="3 6" id="KW-0285">Flavoprotein</keyword>
<evidence type="ECO:0000256" key="2">
    <source>
        <dbReference type="ARBA" id="ARBA00007330"/>
    </source>
</evidence>
<dbReference type="EC" id="1.1.5.3" evidence="6"/>
<dbReference type="PROSITE" id="PS00977">
    <property type="entry name" value="FAD_G3PDH_1"/>
    <property type="match status" value="1"/>
</dbReference>
<dbReference type="InterPro" id="IPR006076">
    <property type="entry name" value="FAD-dep_OxRdtase"/>
</dbReference>
<feature type="domain" description="FAD dependent oxidoreductase" evidence="7">
    <location>
        <begin position="9"/>
        <end position="364"/>
    </location>
</feature>
<evidence type="ECO:0000256" key="4">
    <source>
        <dbReference type="ARBA" id="ARBA00022827"/>
    </source>
</evidence>
<evidence type="ECO:0000256" key="6">
    <source>
        <dbReference type="RuleBase" id="RU361217"/>
    </source>
</evidence>
<evidence type="ECO:0000256" key="1">
    <source>
        <dbReference type="ARBA" id="ARBA00001974"/>
    </source>
</evidence>
<gene>
    <name evidence="8" type="ORF">CRD36_14280</name>
</gene>
<keyword evidence="9" id="KW-1185">Reference proteome</keyword>
<reference evidence="8 9" key="1">
    <citation type="submission" date="2017-10" db="EMBL/GenBank/DDBJ databases">
        <title>Frigbacter circumglobatus gen. nov. sp. nov., isolated from sediment cultured in situ.</title>
        <authorList>
            <person name="Zhao Z."/>
        </authorList>
    </citation>
    <scope>NUCLEOTIDE SEQUENCE [LARGE SCALE GENOMIC DNA]</scope>
    <source>
        <strain evidence="8 9">ZYL</strain>
    </source>
</reference>
<evidence type="ECO:0000313" key="9">
    <source>
        <dbReference type="Proteomes" id="UP000229730"/>
    </source>
</evidence>
<dbReference type="GO" id="GO:0004368">
    <property type="term" value="F:glycerol-3-phosphate dehydrogenase (quinone) activity"/>
    <property type="evidence" value="ECO:0007669"/>
    <property type="project" value="UniProtKB-EC"/>
</dbReference>
<sequence length="527" mass="59462">MTTLEPPYDLLIIGGGINGVGIARDAAGRGLNVLLVEQNDLASGTSSKSTKLIHGGLRYLEQYEFRLVRKALKERELLLGLAPHIIWPMKFILPHAPHLRPKWMIRIGLFFYDHLTRRKKLGKSRAVKLGEDSPLKADFSDAFSYYDCWVDDARLVVLNARDAQDLGATIRPRTIFQSARQQDGLWQARLKDRQTDSLMDVSAKAIVNAAGPWVSDVICDRLALPAHNRLRLVKGSHIILQRLFPGDDSYILQIADGRIIFAIPYEKDFTLVGTTDEAFDGDPDDVHISDAEIDYLCQQINLYFTPTLGHPLTKDDVVSHYAGVRPLYDDATAEASAVTRDYVLALREDGGAPLLSIFGGKITTFRLLAEQAMEKLAPYFPDMAEPWTDSAPLPGGALPDQDRTAFIAAQQDRYPWLDPDLCARYAGLYGTRMDQMFKDYPGRSLKDEGVEDLATEGYLIGPGLYDYEADFLGRHEWAQTAEDILWRRTKLGLRWSEEDVTRLEKWLKEKQSRTGQHYASLDNRINF</sequence>
<comment type="cofactor">
    <cofactor evidence="1 6">
        <name>FAD</name>
        <dbReference type="ChEBI" id="CHEBI:57692"/>
    </cofactor>
</comment>
<dbReference type="OrthoDB" id="9766796at2"/>
<dbReference type="Pfam" id="PF01266">
    <property type="entry name" value="DAO"/>
    <property type="match status" value="1"/>
</dbReference>
<dbReference type="AlphaFoldDB" id="A0A2G4YNS7"/>
<comment type="caution">
    <text evidence="8">The sequence shown here is derived from an EMBL/GenBank/DDBJ whole genome shotgun (WGS) entry which is preliminary data.</text>
</comment>
<dbReference type="PANTHER" id="PTHR11985">
    <property type="entry name" value="GLYCEROL-3-PHOSPHATE DEHYDROGENASE"/>
    <property type="match status" value="1"/>
</dbReference>
<dbReference type="PRINTS" id="PR01001">
    <property type="entry name" value="FADG3PDH"/>
</dbReference>
<dbReference type="Proteomes" id="UP000229730">
    <property type="component" value="Unassembled WGS sequence"/>
</dbReference>
<dbReference type="GO" id="GO:0009331">
    <property type="term" value="C:glycerol-3-phosphate dehydrogenase (FAD) complex"/>
    <property type="evidence" value="ECO:0007669"/>
    <property type="project" value="UniProtKB-UniRule"/>
</dbReference>
<comment type="catalytic activity">
    <reaction evidence="6">
        <text>a quinone + sn-glycerol 3-phosphate = dihydroxyacetone phosphate + a quinol</text>
        <dbReference type="Rhea" id="RHEA:18977"/>
        <dbReference type="ChEBI" id="CHEBI:24646"/>
        <dbReference type="ChEBI" id="CHEBI:57597"/>
        <dbReference type="ChEBI" id="CHEBI:57642"/>
        <dbReference type="ChEBI" id="CHEBI:132124"/>
        <dbReference type="EC" id="1.1.5.3"/>
    </reaction>
</comment>
<comment type="similarity">
    <text evidence="2 6">Belongs to the FAD-dependent glycerol-3-phosphate dehydrogenase family.</text>
</comment>
<dbReference type="Gene3D" id="3.30.9.10">
    <property type="entry name" value="D-Amino Acid Oxidase, subunit A, domain 2"/>
    <property type="match status" value="1"/>
</dbReference>
<dbReference type="InParanoid" id="A0A2G4YNS7"/>
<evidence type="ECO:0000313" key="8">
    <source>
        <dbReference type="EMBL" id="PHZ83974.1"/>
    </source>
</evidence>
<evidence type="ECO:0000259" key="7">
    <source>
        <dbReference type="Pfam" id="PF01266"/>
    </source>
</evidence>
<dbReference type="PANTHER" id="PTHR11985:SF15">
    <property type="entry name" value="GLYCEROL-3-PHOSPHATE DEHYDROGENASE, MITOCHONDRIAL"/>
    <property type="match status" value="1"/>
</dbReference>
<name>A0A2G4YNS7_9PROT</name>
<dbReference type="SUPFAM" id="SSF51905">
    <property type="entry name" value="FAD/NAD(P)-binding domain"/>
    <property type="match status" value="1"/>
</dbReference>
<accession>A0A2G4YNS7</accession>
<dbReference type="EMBL" id="PDEM01000029">
    <property type="protein sequence ID" value="PHZ83974.1"/>
    <property type="molecule type" value="Genomic_DNA"/>
</dbReference>
<keyword evidence="5 6" id="KW-0560">Oxidoreductase</keyword>
<organism evidence="8 9">
    <name type="scientific">Paremcibacter congregatus</name>
    <dbReference type="NCBI Taxonomy" id="2043170"/>
    <lineage>
        <taxon>Bacteria</taxon>
        <taxon>Pseudomonadati</taxon>
        <taxon>Pseudomonadota</taxon>
        <taxon>Alphaproteobacteria</taxon>
        <taxon>Emcibacterales</taxon>
        <taxon>Emcibacteraceae</taxon>
        <taxon>Paremcibacter</taxon>
    </lineage>
</organism>
<evidence type="ECO:0000256" key="5">
    <source>
        <dbReference type="ARBA" id="ARBA00023002"/>
    </source>
</evidence>
<dbReference type="RefSeq" id="WP_099474431.1">
    <property type="nucleotide sequence ID" value="NZ_CP041025.1"/>
</dbReference>
<dbReference type="GO" id="GO:0046168">
    <property type="term" value="P:glycerol-3-phosphate catabolic process"/>
    <property type="evidence" value="ECO:0007669"/>
    <property type="project" value="TreeGrafter"/>
</dbReference>